<reference evidence="3" key="1">
    <citation type="submission" date="2020-07" db="EMBL/GenBank/DDBJ databases">
        <title>Ethylene signaling mediates host invasion by parasitic plants.</title>
        <authorList>
            <person name="Yoshida S."/>
        </authorList>
    </citation>
    <scope>NUCLEOTIDE SEQUENCE</scope>
    <source>
        <strain evidence="3">Okayama</strain>
    </source>
</reference>
<dbReference type="Gene3D" id="3.30.40.10">
    <property type="entry name" value="Zinc/RING finger domain, C3HC4 (zinc finger)"/>
    <property type="match status" value="1"/>
</dbReference>
<dbReference type="AlphaFoldDB" id="A0A830B1L0"/>
<keyword evidence="1" id="KW-0862">Zinc</keyword>
<keyword evidence="4" id="KW-1185">Reference proteome</keyword>
<dbReference type="Proteomes" id="UP000653305">
    <property type="component" value="Unassembled WGS sequence"/>
</dbReference>
<dbReference type="SUPFAM" id="SSF57850">
    <property type="entry name" value="RING/U-box"/>
    <property type="match status" value="1"/>
</dbReference>
<dbReference type="GO" id="GO:0008270">
    <property type="term" value="F:zinc ion binding"/>
    <property type="evidence" value="ECO:0007669"/>
    <property type="project" value="UniProtKB-KW"/>
</dbReference>
<dbReference type="SMART" id="SM00184">
    <property type="entry name" value="RING"/>
    <property type="match status" value="1"/>
</dbReference>
<organism evidence="3 4">
    <name type="scientific">Phtheirospermum japonicum</name>
    <dbReference type="NCBI Taxonomy" id="374723"/>
    <lineage>
        <taxon>Eukaryota</taxon>
        <taxon>Viridiplantae</taxon>
        <taxon>Streptophyta</taxon>
        <taxon>Embryophyta</taxon>
        <taxon>Tracheophyta</taxon>
        <taxon>Spermatophyta</taxon>
        <taxon>Magnoliopsida</taxon>
        <taxon>eudicotyledons</taxon>
        <taxon>Gunneridae</taxon>
        <taxon>Pentapetalae</taxon>
        <taxon>asterids</taxon>
        <taxon>lamiids</taxon>
        <taxon>Lamiales</taxon>
        <taxon>Orobanchaceae</taxon>
        <taxon>Orobanchaceae incertae sedis</taxon>
        <taxon>Phtheirospermum</taxon>
    </lineage>
</organism>
<gene>
    <name evidence="3" type="ORF">PHJA_000076700</name>
</gene>
<dbReference type="EMBL" id="BMAC01000007">
    <property type="protein sequence ID" value="GFP79332.1"/>
    <property type="molecule type" value="Genomic_DNA"/>
</dbReference>
<evidence type="ECO:0000259" key="2">
    <source>
        <dbReference type="PROSITE" id="PS50089"/>
    </source>
</evidence>
<proteinExistence type="predicted"/>
<name>A0A830B1L0_9LAMI</name>
<comment type="caution">
    <text evidence="3">The sequence shown here is derived from an EMBL/GenBank/DDBJ whole genome shotgun (WGS) entry which is preliminary data.</text>
</comment>
<dbReference type="InterPro" id="IPR001841">
    <property type="entry name" value="Znf_RING"/>
</dbReference>
<feature type="domain" description="RING-type" evidence="2">
    <location>
        <begin position="4"/>
        <end position="45"/>
    </location>
</feature>
<sequence>MGFCLVCKQKPVLGDQISTLPHCNHTFHAHCVARELLDDIGCPRCGTPAYPYEWPRYDSTLRDPMLEASHCPSAMYSNMVSSSKSSDNEDEASKLLKLVLHHNCTGAIKSIQMVCQGRIAQGEEVSSNHEVVSLVSSEGETFEVDMAVAFKSSVLKGVMETYSGMSIHLPSCQDRKQFRKEWAPGLGMTYILFGP</sequence>
<keyword evidence="1" id="KW-0863">Zinc-finger</keyword>
<evidence type="ECO:0000313" key="4">
    <source>
        <dbReference type="Proteomes" id="UP000653305"/>
    </source>
</evidence>
<dbReference type="PROSITE" id="PS50089">
    <property type="entry name" value="ZF_RING_2"/>
    <property type="match status" value="1"/>
</dbReference>
<evidence type="ECO:0000313" key="3">
    <source>
        <dbReference type="EMBL" id="GFP79332.1"/>
    </source>
</evidence>
<dbReference type="InterPro" id="IPR013083">
    <property type="entry name" value="Znf_RING/FYVE/PHD"/>
</dbReference>
<evidence type="ECO:0000256" key="1">
    <source>
        <dbReference type="PROSITE-ProRule" id="PRU00175"/>
    </source>
</evidence>
<protein>
    <recommendedName>
        <fullName evidence="2">RING-type domain-containing protein</fullName>
    </recommendedName>
</protein>
<accession>A0A830B1L0</accession>
<keyword evidence="1" id="KW-0479">Metal-binding</keyword>